<accession>A0A0M3JS51</accession>
<dbReference type="Proteomes" id="UP000267096">
    <property type="component" value="Unassembled WGS sequence"/>
</dbReference>
<evidence type="ECO:0000313" key="3">
    <source>
        <dbReference type="Proteomes" id="UP000267096"/>
    </source>
</evidence>
<organism evidence="4">
    <name type="scientific">Anisakis simplex</name>
    <name type="common">Herring worm</name>
    <dbReference type="NCBI Taxonomy" id="6269"/>
    <lineage>
        <taxon>Eukaryota</taxon>
        <taxon>Metazoa</taxon>
        <taxon>Ecdysozoa</taxon>
        <taxon>Nematoda</taxon>
        <taxon>Chromadorea</taxon>
        <taxon>Rhabditida</taxon>
        <taxon>Spirurina</taxon>
        <taxon>Ascaridomorpha</taxon>
        <taxon>Ascaridoidea</taxon>
        <taxon>Anisakidae</taxon>
        <taxon>Anisakis</taxon>
        <taxon>Anisakis simplex complex</taxon>
    </lineage>
</organism>
<proteinExistence type="predicted"/>
<feature type="transmembrane region" description="Helical" evidence="1">
    <location>
        <begin position="132"/>
        <end position="153"/>
    </location>
</feature>
<dbReference type="WBParaSite" id="ASIM_0001078001-mRNA-1">
    <property type="protein sequence ID" value="ASIM_0001078001-mRNA-1"/>
    <property type="gene ID" value="ASIM_0001078001"/>
</dbReference>
<keyword evidence="1" id="KW-1133">Transmembrane helix</keyword>
<gene>
    <name evidence="2" type="ORF">ASIM_LOCUS10338</name>
</gene>
<dbReference type="OrthoDB" id="5794738at2759"/>
<keyword evidence="1" id="KW-0812">Transmembrane</keyword>
<reference evidence="4" key="1">
    <citation type="submission" date="2017-02" db="UniProtKB">
        <authorList>
            <consortium name="WormBaseParasite"/>
        </authorList>
    </citation>
    <scope>IDENTIFICATION</scope>
</reference>
<reference evidence="2 3" key="2">
    <citation type="submission" date="2018-11" db="EMBL/GenBank/DDBJ databases">
        <authorList>
            <consortium name="Pathogen Informatics"/>
        </authorList>
    </citation>
    <scope>NUCLEOTIDE SEQUENCE [LARGE SCALE GENOMIC DNA]</scope>
</reference>
<evidence type="ECO:0000313" key="4">
    <source>
        <dbReference type="WBParaSite" id="ASIM_0001078001-mRNA-1"/>
    </source>
</evidence>
<protein>
    <submittedName>
        <fullName evidence="4">G protein-coupled receptor</fullName>
    </submittedName>
</protein>
<evidence type="ECO:0000256" key="1">
    <source>
        <dbReference type="SAM" id="Phobius"/>
    </source>
</evidence>
<feature type="transmembrane region" description="Helical" evidence="1">
    <location>
        <begin position="20"/>
        <end position="42"/>
    </location>
</feature>
<sequence>MVAIPSLSYMVQWGGVLPPYHKFGVFVICGFELICSSISMAIGQKYYELCTILFPVAIKMFDDTQQKQIDGFFWTDREREILRLHEQRLLILWITSTIAVMLSMVSIVPFFFKFSKEKHPERFFSRRTAQYLCGILFITTVIVNGIVILWLYLTAPADNVLFYSLFDAAVKEEIFLTEIEKGLDCISDDDKELPSSSDIMAKTMMTIKRAVTAIQDRTISHP</sequence>
<keyword evidence="1" id="KW-0472">Membrane</keyword>
<feature type="transmembrane region" description="Helical" evidence="1">
    <location>
        <begin position="89"/>
        <end position="112"/>
    </location>
</feature>
<name>A0A0M3JS51_ANISI</name>
<dbReference type="EMBL" id="UYRR01030995">
    <property type="protein sequence ID" value="VDK42812.1"/>
    <property type="molecule type" value="Genomic_DNA"/>
</dbReference>
<keyword evidence="3" id="KW-1185">Reference proteome</keyword>
<dbReference type="AlphaFoldDB" id="A0A0M3JS51"/>
<evidence type="ECO:0000313" key="2">
    <source>
        <dbReference type="EMBL" id="VDK42812.1"/>
    </source>
</evidence>